<reference evidence="1 2" key="1">
    <citation type="journal article" date="2020" name="ISME J.">
        <title>Uncovering the hidden diversity of litter-decomposition mechanisms in mushroom-forming fungi.</title>
        <authorList>
            <person name="Floudas D."/>
            <person name="Bentzer J."/>
            <person name="Ahren D."/>
            <person name="Johansson T."/>
            <person name="Persson P."/>
            <person name="Tunlid A."/>
        </authorList>
    </citation>
    <scope>NUCLEOTIDE SEQUENCE [LARGE SCALE GENOMIC DNA]</scope>
    <source>
        <strain evidence="1 2">CBS 291.85</strain>
    </source>
</reference>
<protein>
    <recommendedName>
        <fullName evidence="3">FAD/NAD(P)-binding domain-containing protein</fullName>
    </recommendedName>
</protein>
<keyword evidence="2" id="KW-1185">Reference proteome</keyword>
<name>A0A8H5LLF8_9AGAR</name>
<dbReference type="InterPro" id="IPR050464">
    <property type="entry name" value="Zeta_carotene_desat/Oxidored"/>
</dbReference>
<dbReference type="Gene3D" id="3.50.50.60">
    <property type="entry name" value="FAD/NAD(P)-binding domain"/>
    <property type="match status" value="1"/>
</dbReference>
<accession>A0A8H5LLF8</accession>
<dbReference type="Pfam" id="PF13450">
    <property type="entry name" value="NAD_binding_8"/>
    <property type="match status" value="1"/>
</dbReference>
<organism evidence="1 2">
    <name type="scientific">Tetrapyrgos nigripes</name>
    <dbReference type="NCBI Taxonomy" id="182062"/>
    <lineage>
        <taxon>Eukaryota</taxon>
        <taxon>Fungi</taxon>
        <taxon>Dikarya</taxon>
        <taxon>Basidiomycota</taxon>
        <taxon>Agaricomycotina</taxon>
        <taxon>Agaricomycetes</taxon>
        <taxon>Agaricomycetidae</taxon>
        <taxon>Agaricales</taxon>
        <taxon>Marasmiineae</taxon>
        <taxon>Marasmiaceae</taxon>
        <taxon>Tetrapyrgos</taxon>
    </lineage>
</organism>
<dbReference type="PANTHER" id="PTHR42923">
    <property type="entry name" value="PROTOPORPHYRINOGEN OXIDASE"/>
    <property type="match status" value="1"/>
</dbReference>
<sequence length="554" mass="61101">MSLDVGWGRSRRFGCSSAHSSIGPMPRTVRVAVIGSGLAGLTAAYLLSNSSNENVLFDVHLFEKARLTQASTIGMDCSSISLPNPGNKEEWRVDVPMRSFQGGYYKKLISLYRFLGVGFRASNFSYSFSNLHASTHGRSQHAYCDAGRVEEREWAVVAWNEQGLGAPLICILGSADSVLLYSAAIPVGTIRAACWDPDHDFPDMGRGYDPQRFFGPFAEVGCCLEGFYGSHHDTVVLAVCTAPREDILKHPMEEFLDYIWLTLGTHHYVATNGVQDVVSRLTARISHIHLSSTISKISINPDNPSLAFIECSSSSGITTHSDFHHIILATQANRAIPLLQSLASSFPLKKTDRCRDIERQIDCLKRFSYAPTIVINHTDDTLIPGSLRDRRDLNLISAAEVLPEPKQDAVDADSVYLPSTYTMASHILQRPKCFPSHLPTVFQTTNPIVPIRQSRILSVAKLDRAVLTLDAKQALEGLQIEIKRSWQCAGQGKSRLGKLQGGGRVDDANTVGVWICGSFAHSGIPLLEGCIMSARNVVEQGIWRCEGYHDHIYW</sequence>
<dbReference type="InterPro" id="IPR036188">
    <property type="entry name" value="FAD/NAD-bd_sf"/>
</dbReference>
<evidence type="ECO:0000313" key="2">
    <source>
        <dbReference type="Proteomes" id="UP000559256"/>
    </source>
</evidence>
<dbReference type="AlphaFoldDB" id="A0A8H5LLF8"/>
<evidence type="ECO:0000313" key="1">
    <source>
        <dbReference type="EMBL" id="KAF5361596.1"/>
    </source>
</evidence>
<dbReference type="GO" id="GO:0016491">
    <property type="term" value="F:oxidoreductase activity"/>
    <property type="evidence" value="ECO:0007669"/>
    <property type="project" value="TreeGrafter"/>
</dbReference>
<evidence type="ECO:0008006" key="3">
    <source>
        <dbReference type="Google" id="ProtNLM"/>
    </source>
</evidence>
<dbReference type="EMBL" id="JAACJM010000039">
    <property type="protein sequence ID" value="KAF5361596.1"/>
    <property type="molecule type" value="Genomic_DNA"/>
</dbReference>
<dbReference type="OrthoDB" id="1111734at2759"/>
<dbReference type="PANTHER" id="PTHR42923:SF17">
    <property type="entry name" value="AMINE OXIDASE DOMAIN-CONTAINING PROTEIN"/>
    <property type="match status" value="1"/>
</dbReference>
<comment type="caution">
    <text evidence="1">The sequence shown here is derived from an EMBL/GenBank/DDBJ whole genome shotgun (WGS) entry which is preliminary data.</text>
</comment>
<dbReference type="SUPFAM" id="SSF51905">
    <property type="entry name" value="FAD/NAD(P)-binding domain"/>
    <property type="match status" value="1"/>
</dbReference>
<gene>
    <name evidence="1" type="ORF">D9758_007390</name>
</gene>
<dbReference type="Proteomes" id="UP000559256">
    <property type="component" value="Unassembled WGS sequence"/>
</dbReference>
<proteinExistence type="predicted"/>